<comment type="caution">
    <text evidence="3">The sequence shown here is derived from an EMBL/GenBank/DDBJ whole genome shotgun (WGS) entry which is preliminary data.</text>
</comment>
<reference evidence="4" key="1">
    <citation type="journal article" date="2019" name="Int. J. Syst. Evol. Microbiol.">
        <title>The Global Catalogue of Microorganisms (GCM) 10K type strain sequencing project: providing services to taxonomists for standard genome sequencing and annotation.</title>
        <authorList>
            <consortium name="The Broad Institute Genomics Platform"/>
            <consortium name="The Broad Institute Genome Sequencing Center for Infectious Disease"/>
            <person name="Wu L."/>
            <person name="Ma J."/>
        </authorList>
    </citation>
    <scope>NUCLEOTIDE SEQUENCE [LARGE SCALE GENOMIC DNA]</scope>
    <source>
        <strain evidence="4">JCM 15421</strain>
    </source>
</reference>
<keyword evidence="4" id="KW-1185">Reference proteome</keyword>
<evidence type="ECO:0000313" key="3">
    <source>
        <dbReference type="EMBL" id="GAA0707844.1"/>
    </source>
</evidence>
<dbReference type="EMBL" id="BAAAEU010000004">
    <property type="protein sequence ID" value="GAA0707844.1"/>
    <property type="molecule type" value="Genomic_DNA"/>
</dbReference>
<dbReference type="Pfam" id="PF01541">
    <property type="entry name" value="GIY-YIG"/>
    <property type="match status" value="1"/>
</dbReference>
<dbReference type="PANTHER" id="PTHR34477">
    <property type="entry name" value="UPF0213 PROTEIN YHBQ"/>
    <property type="match status" value="1"/>
</dbReference>
<protein>
    <recommendedName>
        <fullName evidence="2">GIY-YIG domain-containing protein</fullName>
    </recommendedName>
</protein>
<dbReference type="RefSeq" id="WP_343787202.1">
    <property type="nucleotide sequence ID" value="NZ_BAAAEU010000004.1"/>
</dbReference>
<comment type="similarity">
    <text evidence="1">Belongs to the UPF0213 family.</text>
</comment>
<dbReference type="Proteomes" id="UP001501523">
    <property type="component" value="Unassembled WGS sequence"/>
</dbReference>
<dbReference type="PROSITE" id="PS50164">
    <property type="entry name" value="GIY_YIG"/>
    <property type="match status" value="1"/>
</dbReference>
<accession>A0ABP3TJ00</accession>
<name>A0ABP3TJ00_9GAMM</name>
<sequence length="93" mass="10390">MSGNGVLGVHATDNLEHRIGTHHAGTLGGYTSTRRPVALVWSQEFTTCEEALAAEQQIKGWSRAKKEALILGDWKQIQREAWGKKNPLPERLR</sequence>
<dbReference type="Gene3D" id="3.40.1440.10">
    <property type="entry name" value="GIY-YIG endonuclease"/>
    <property type="match status" value="1"/>
</dbReference>
<feature type="domain" description="GIY-YIG" evidence="2">
    <location>
        <begin position="1"/>
        <end position="68"/>
    </location>
</feature>
<dbReference type="InterPro" id="IPR035901">
    <property type="entry name" value="GIY-YIG_endonuc_sf"/>
</dbReference>
<dbReference type="PANTHER" id="PTHR34477:SF1">
    <property type="entry name" value="UPF0213 PROTEIN YHBQ"/>
    <property type="match status" value="1"/>
</dbReference>
<evidence type="ECO:0000256" key="1">
    <source>
        <dbReference type="ARBA" id="ARBA00007435"/>
    </source>
</evidence>
<dbReference type="InterPro" id="IPR050190">
    <property type="entry name" value="UPF0213_domain"/>
</dbReference>
<evidence type="ECO:0000259" key="2">
    <source>
        <dbReference type="PROSITE" id="PS50164"/>
    </source>
</evidence>
<organism evidence="3 4">
    <name type="scientific">Dokdonella soli</name>
    <dbReference type="NCBI Taxonomy" id="529810"/>
    <lineage>
        <taxon>Bacteria</taxon>
        <taxon>Pseudomonadati</taxon>
        <taxon>Pseudomonadota</taxon>
        <taxon>Gammaproteobacteria</taxon>
        <taxon>Lysobacterales</taxon>
        <taxon>Rhodanobacteraceae</taxon>
        <taxon>Dokdonella</taxon>
    </lineage>
</organism>
<evidence type="ECO:0000313" key="4">
    <source>
        <dbReference type="Proteomes" id="UP001501523"/>
    </source>
</evidence>
<dbReference type="InterPro" id="IPR000305">
    <property type="entry name" value="GIY-YIG_endonuc"/>
</dbReference>
<dbReference type="SUPFAM" id="SSF82771">
    <property type="entry name" value="GIY-YIG endonuclease"/>
    <property type="match status" value="1"/>
</dbReference>
<gene>
    <name evidence="3" type="ORF">GCM10009105_06900</name>
</gene>
<proteinExistence type="inferred from homology"/>